<dbReference type="Proteomes" id="UP000003053">
    <property type="component" value="Unassembled WGS sequence"/>
</dbReference>
<comment type="caution">
    <text evidence="4">The sequence shown here is derived from an EMBL/GenBank/DDBJ whole genome shotgun (WGS) entry which is preliminary data.</text>
</comment>
<dbReference type="EMBL" id="AAOG01000001">
    <property type="protein sequence ID" value="EAR13985.1"/>
    <property type="molecule type" value="Genomic_DNA"/>
</dbReference>
<evidence type="ECO:0000259" key="2">
    <source>
        <dbReference type="Pfam" id="PF01035"/>
    </source>
</evidence>
<dbReference type="Gene3D" id="3.30.160.70">
    <property type="entry name" value="Methylated DNA-protein cysteine methyltransferase domain"/>
    <property type="match status" value="1"/>
</dbReference>
<evidence type="ECO:0000313" key="4">
    <source>
        <dbReference type="EMBL" id="EAR13985.1"/>
    </source>
</evidence>
<feature type="domain" description="Methylated-DNA-[protein]-cysteine S-methyltransferase DNA binding" evidence="2">
    <location>
        <begin position="74"/>
        <end position="144"/>
    </location>
</feature>
<keyword evidence="5" id="KW-1185">Reference proteome</keyword>
<gene>
    <name evidence="4" type="ORF">PI23P_05787</name>
</gene>
<dbReference type="SUPFAM" id="SSF53155">
    <property type="entry name" value="Methylated DNA-protein cysteine methyltransferase domain"/>
    <property type="match status" value="1"/>
</dbReference>
<dbReference type="PANTHER" id="PTHR10815">
    <property type="entry name" value="METHYLATED-DNA--PROTEIN-CYSTEINE METHYLTRANSFERASE"/>
    <property type="match status" value="1"/>
</dbReference>
<dbReference type="Pfam" id="PF01035">
    <property type="entry name" value="DNA_binding_1"/>
    <property type="match status" value="1"/>
</dbReference>
<name>A4BYE4_9FLAO</name>
<dbReference type="GO" id="GO:0032259">
    <property type="term" value="P:methylation"/>
    <property type="evidence" value="ECO:0007669"/>
    <property type="project" value="UniProtKB-KW"/>
</dbReference>
<dbReference type="InterPro" id="IPR036631">
    <property type="entry name" value="MGMT_N_sf"/>
</dbReference>
<dbReference type="HOGENOM" id="CLU_000445_52_2_10"/>
<dbReference type="Pfam" id="PF02870">
    <property type="entry name" value="Methyltransf_1N"/>
    <property type="match status" value="1"/>
</dbReference>
<dbReference type="InterPro" id="IPR008332">
    <property type="entry name" value="MethylG_MeTrfase_N"/>
</dbReference>
<reference evidence="4 5" key="1">
    <citation type="submission" date="2006-02" db="EMBL/GenBank/DDBJ databases">
        <authorList>
            <person name="Murray A."/>
            <person name="Staley J."/>
            <person name="Ferriera S."/>
            <person name="Johnson J."/>
            <person name="Kravitz S."/>
            <person name="Halpern A."/>
            <person name="Remington K."/>
            <person name="Beeson K."/>
            <person name="Tran B."/>
            <person name="Rogers Y.-H."/>
            <person name="Friedman R."/>
            <person name="Venter J.C."/>
        </authorList>
    </citation>
    <scope>NUCLEOTIDE SEQUENCE [LARGE SCALE GENOMIC DNA]</scope>
    <source>
        <strain evidence="4 5">23-P</strain>
    </source>
</reference>
<evidence type="ECO:0000256" key="1">
    <source>
        <dbReference type="ARBA" id="ARBA00022763"/>
    </source>
</evidence>
<dbReference type="PANTHER" id="PTHR10815:SF13">
    <property type="entry name" value="METHYLATED-DNA--PROTEIN-CYSTEINE METHYLTRANSFERASE"/>
    <property type="match status" value="1"/>
</dbReference>
<feature type="domain" description="Methylguanine DNA methyltransferase ribonuclease-like" evidence="3">
    <location>
        <begin position="4"/>
        <end position="69"/>
    </location>
</feature>
<dbReference type="NCBIfam" id="TIGR00589">
    <property type="entry name" value="ogt"/>
    <property type="match status" value="1"/>
</dbReference>
<keyword evidence="1" id="KW-0227">DNA damage</keyword>
<dbReference type="GO" id="GO:0006281">
    <property type="term" value="P:DNA repair"/>
    <property type="evidence" value="ECO:0007669"/>
    <property type="project" value="InterPro"/>
</dbReference>
<accession>A4BYE4</accession>
<proteinExistence type="predicted"/>
<dbReference type="GO" id="GO:0003908">
    <property type="term" value="F:methylated-DNA-[protein]-cysteine S-methyltransferase activity"/>
    <property type="evidence" value="ECO:0007669"/>
    <property type="project" value="InterPro"/>
</dbReference>
<dbReference type="InterPro" id="IPR014048">
    <property type="entry name" value="MethylDNA_cys_MeTrfase_DNA-bd"/>
</dbReference>
<dbReference type="eggNOG" id="COG0350">
    <property type="taxonomic scope" value="Bacteria"/>
</dbReference>
<dbReference type="STRING" id="313594.PI23P_05787"/>
<sequence>MPTSCYKIPFGIARITGNPNRIQSIHFLQEDNTSSELMKRTPPLYLQPCVVQLEAYFQGQRKHFNLTVNLKESDFQVKVWKSMLKIFFGKSKSYRMQSEALEYIKTIRTVATAIGENLLWIVIPRHSVLSSHKSHIRYAGGLWQNNGY</sequence>
<dbReference type="SUPFAM" id="SSF46767">
    <property type="entry name" value="Methylated DNA-protein cysteine methyltransferase, C-terminal domain"/>
    <property type="match status" value="1"/>
</dbReference>
<protein>
    <submittedName>
        <fullName evidence="4">Probable methylated-DNA-protein-cystein methyltransferase</fullName>
    </submittedName>
</protein>
<keyword evidence="4" id="KW-0489">Methyltransferase</keyword>
<dbReference type="InterPro" id="IPR036217">
    <property type="entry name" value="MethylDNA_cys_MeTrfase_DNAb"/>
</dbReference>
<dbReference type="AlphaFoldDB" id="A4BYE4"/>
<dbReference type="Gene3D" id="1.10.10.10">
    <property type="entry name" value="Winged helix-like DNA-binding domain superfamily/Winged helix DNA-binding domain"/>
    <property type="match status" value="1"/>
</dbReference>
<dbReference type="InterPro" id="IPR036388">
    <property type="entry name" value="WH-like_DNA-bd_sf"/>
</dbReference>
<organism evidence="4 5">
    <name type="scientific">Polaribacter irgensii 23-P</name>
    <dbReference type="NCBI Taxonomy" id="313594"/>
    <lineage>
        <taxon>Bacteria</taxon>
        <taxon>Pseudomonadati</taxon>
        <taxon>Bacteroidota</taxon>
        <taxon>Flavobacteriia</taxon>
        <taxon>Flavobacteriales</taxon>
        <taxon>Flavobacteriaceae</taxon>
    </lineage>
</organism>
<evidence type="ECO:0000259" key="3">
    <source>
        <dbReference type="Pfam" id="PF02870"/>
    </source>
</evidence>
<evidence type="ECO:0000313" key="5">
    <source>
        <dbReference type="Proteomes" id="UP000003053"/>
    </source>
</evidence>
<keyword evidence="4" id="KW-0808">Transferase</keyword>